<dbReference type="GO" id="GO:0000175">
    <property type="term" value="F:3'-5'-RNA exonuclease activity"/>
    <property type="evidence" value="ECO:0007669"/>
    <property type="project" value="InterPro"/>
</dbReference>
<organism evidence="7 8">
    <name type="scientific">Parelaphostrongylus tenuis</name>
    <name type="common">Meningeal worm</name>
    <dbReference type="NCBI Taxonomy" id="148309"/>
    <lineage>
        <taxon>Eukaryota</taxon>
        <taxon>Metazoa</taxon>
        <taxon>Ecdysozoa</taxon>
        <taxon>Nematoda</taxon>
        <taxon>Chromadorea</taxon>
        <taxon>Rhabditida</taxon>
        <taxon>Rhabditina</taxon>
        <taxon>Rhabditomorpha</taxon>
        <taxon>Strongyloidea</taxon>
        <taxon>Metastrongylidae</taxon>
        <taxon>Parelaphostrongylus</taxon>
    </lineage>
</organism>
<dbReference type="NCBIfam" id="NF003765">
    <property type="entry name" value="PRK05359.1"/>
    <property type="match status" value="1"/>
</dbReference>
<keyword evidence="4" id="KW-0269">Exonuclease</keyword>
<dbReference type="InterPro" id="IPR013520">
    <property type="entry name" value="Ribonucl_H"/>
</dbReference>
<name>A0AAD5N194_PARTN</name>
<evidence type="ECO:0000313" key="7">
    <source>
        <dbReference type="EMBL" id="KAJ1359152.1"/>
    </source>
</evidence>
<dbReference type="PANTHER" id="PTHR11046">
    <property type="entry name" value="OLIGORIBONUCLEASE, MITOCHONDRIAL"/>
    <property type="match status" value="1"/>
</dbReference>
<accession>A0AAD5N194</accession>
<evidence type="ECO:0000256" key="5">
    <source>
        <dbReference type="ARBA" id="ARBA00072681"/>
    </source>
</evidence>
<dbReference type="SMART" id="SM00479">
    <property type="entry name" value="EXOIII"/>
    <property type="match status" value="1"/>
</dbReference>
<evidence type="ECO:0000256" key="3">
    <source>
        <dbReference type="ARBA" id="ARBA00022801"/>
    </source>
</evidence>
<sequence>MSQMVGKMGRLVWIDCEMTGLDHEKQRLVEIAVILTDKDLNIIAEGPDIVINQPEEVLDNMEDWSRRTFAENGLLSKIRESKIDMKQAEDMDSSRFLIVLVVILDFLANETVKQACPLAGNSVHLDRRFISKYMPRLDKHLHYRIVDVSTIKELAARWYPKEFKKAPLKRQTHRALDDIRESIEELRYYRSSIFHQ</sequence>
<dbReference type="PANTHER" id="PTHR11046:SF0">
    <property type="entry name" value="OLIGORIBONUCLEASE, MITOCHONDRIAL"/>
    <property type="match status" value="1"/>
</dbReference>
<evidence type="ECO:0000256" key="2">
    <source>
        <dbReference type="ARBA" id="ARBA00022722"/>
    </source>
</evidence>
<keyword evidence="2" id="KW-0540">Nuclease</keyword>
<dbReference type="EMBL" id="JAHQIW010003553">
    <property type="protein sequence ID" value="KAJ1359152.1"/>
    <property type="molecule type" value="Genomic_DNA"/>
</dbReference>
<evidence type="ECO:0000259" key="6">
    <source>
        <dbReference type="SMART" id="SM00479"/>
    </source>
</evidence>
<dbReference type="Proteomes" id="UP001196413">
    <property type="component" value="Unassembled WGS sequence"/>
</dbReference>
<evidence type="ECO:0000256" key="1">
    <source>
        <dbReference type="ARBA" id="ARBA00009921"/>
    </source>
</evidence>
<dbReference type="InterPro" id="IPR012337">
    <property type="entry name" value="RNaseH-like_sf"/>
</dbReference>
<dbReference type="AlphaFoldDB" id="A0AAD5N194"/>
<feature type="domain" description="Exonuclease" evidence="6">
    <location>
        <begin position="10"/>
        <end position="195"/>
    </location>
</feature>
<dbReference type="Pfam" id="PF00929">
    <property type="entry name" value="RNase_T"/>
    <property type="match status" value="1"/>
</dbReference>
<evidence type="ECO:0000256" key="4">
    <source>
        <dbReference type="ARBA" id="ARBA00022839"/>
    </source>
</evidence>
<dbReference type="InterPro" id="IPR022894">
    <property type="entry name" value="Oligoribonuclease"/>
</dbReference>
<protein>
    <recommendedName>
        <fullName evidence="5">Probable oligoribonuclease</fullName>
    </recommendedName>
</protein>
<dbReference type="InterPro" id="IPR036397">
    <property type="entry name" value="RNaseH_sf"/>
</dbReference>
<dbReference type="FunFam" id="3.30.420.10:FF:000003">
    <property type="entry name" value="Oligoribonuclease"/>
    <property type="match status" value="1"/>
</dbReference>
<evidence type="ECO:0000313" key="8">
    <source>
        <dbReference type="Proteomes" id="UP001196413"/>
    </source>
</evidence>
<dbReference type="GO" id="GO:0003676">
    <property type="term" value="F:nucleic acid binding"/>
    <property type="evidence" value="ECO:0007669"/>
    <property type="project" value="InterPro"/>
</dbReference>
<dbReference type="CDD" id="cd06135">
    <property type="entry name" value="Orn"/>
    <property type="match status" value="1"/>
</dbReference>
<proteinExistence type="inferred from homology"/>
<keyword evidence="3" id="KW-0378">Hydrolase</keyword>
<gene>
    <name evidence="7" type="primary">REXO2_1</name>
    <name evidence="7" type="ORF">KIN20_017809</name>
</gene>
<dbReference type="Gene3D" id="3.30.420.10">
    <property type="entry name" value="Ribonuclease H-like superfamily/Ribonuclease H"/>
    <property type="match status" value="1"/>
</dbReference>
<comment type="caution">
    <text evidence="7">The sequence shown here is derived from an EMBL/GenBank/DDBJ whole genome shotgun (WGS) entry which is preliminary data.</text>
</comment>
<dbReference type="SUPFAM" id="SSF53098">
    <property type="entry name" value="Ribonuclease H-like"/>
    <property type="match status" value="1"/>
</dbReference>
<reference evidence="7" key="1">
    <citation type="submission" date="2021-06" db="EMBL/GenBank/DDBJ databases">
        <title>Parelaphostrongylus tenuis whole genome reference sequence.</title>
        <authorList>
            <person name="Garwood T.J."/>
            <person name="Larsen P.A."/>
            <person name="Fountain-Jones N.M."/>
            <person name="Garbe J.R."/>
            <person name="Macchietto M.G."/>
            <person name="Kania S.A."/>
            <person name="Gerhold R.W."/>
            <person name="Richards J.E."/>
            <person name="Wolf T.M."/>
        </authorList>
    </citation>
    <scope>NUCLEOTIDE SEQUENCE</scope>
    <source>
        <strain evidence="7">MNPRO001-30</strain>
        <tissue evidence="7">Meninges</tissue>
    </source>
</reference>
<comment type="similarity">
    <text evidence="1">Belongs to the oligoribonuclease family.</text>
</comment>
<keyword evidence="8" id="KW-1185">Reference proteome</keyword>